<dbReference type="Gene3D" id="3.40.630.30">
    <property type="match status" value="1"/>
</dbReference>
<keyword evidence="3" id="KW-1185">Reference proteome</keyword>
<evidence type="ECO:0000259" key="1">
    <source>
        <dbReference type="Pfam" id="PF21926"/>
    </source>
</evidence>
<dbReference type="RefSeq" id="WP_267988483.1">
    <property type="nucleotide sequence ID" value="NZ_JAPJZI010000001.1"/>
</dbReference>
<organism evidence="2 3">
    <name type="scientific">Hoeflea prorocentri</name>
    <dbReference type="NCBI Taxonomy" id="1922333"/>
    <lineage>
        <taxon>Bacteria</taxon>
        <taxon>Pseudomonadati</taxon>
        <taxon>Pseudomonadota</taxon>
        <taxon>Alphaproteobacteria</taxon>
        <taxon>Hyphomicrobiales</taxon>
        <taxon>Rhizobiaceae</taxon>
        <taxon>Hoeflea</taxon>
    </lineage>
</organism>
<dbReference type="Proteomes" id="UP001151234">
    <property type="component" value="Unassembled WGS sequence"/>
</dbReference>
<comment type="caution">
    <text evidence="2">The sequence shown here is derived from an EMBL/GenBank/DDBJ whole genome shotgun (WGS) entry which is preliminary data.</text>
</comment>
<evidence type="ECO:0000313" key="2">
    <source>
        <dbReference type="EMBL" id="MDA5397004.1"/>
    </source>
</evidence>
<dbReference type="Pfam" id="PF21926">
    <property type="entry name" value="FeeM"/>
    <property type="match status" value="1"/>
</dbReference>
<dbReference type="AlphaFoldDB" id="A0A9X3UH74"/>
<dbReference type="EMBL" id="JAPJZI010000001">
    <property type="protein sequence ID" value="MDA5397004.1"/>
    <property type="molecule type" value="Genomic_DNA"/>
</dbReference>
<protein>
    <recommendedName>
        <fullName evidence="1">N-acyl amino acid synthase FeeM catalytic core domain-containing protein</fullName>
    </recommendedName>
</protein>
<evidence type="ECO:0000313" key="3">
    <source>
        <dbReference type="Proteomes" id="UP001151234"/>
    </source>
</evidence>
<accession>A0A9X3UH74</accession>
<name>A0A9X3UH74_9HYPH</name>
<dbReference type="SUPFAM" id="SSF55729">
    <property type="entry name" value="Acyl-CoA N-acyltransferases (Nat)"/>
    <property type="match status" value="1"/>
</dbReference>
<reference evidence="2" key="1">
    <citation type="submission" date="2022-11" db="EMBL/GenBank/DDBJ databases">
        <title>Draft genome sequence of Hoeflea poritis E7-10 and Hoeflea prorocentri PM5-8, separated from scleractinian coral Porites lutea and marine dinoflagellate.</title>
        <authorList>
            <person name="Zhang G."/>
            <person name="Wei Q."/>
            <person name="Cai L."/>
        </authorList>
    </citation>
    <scope>NUCLEOTIDE SEQUENCE</scope>
    <source>
        <strain evidence="2">PM5-8</strain>
    </source>
</reference>
<proteinExistence type="predicted"/>
<feature type="domain" description="N-acyl amino acid synthase FeeM catalytic core" evidence="1">
    <location>
        <begin position="35"/>
        <end position="194"/>
    </location>
</feature>
<dbReference type="InterPro" id="IPR016181">
    <property type="entry name" value="Acyl_CoA_acyltransferase"/>
</dbReference>
<dbReference type="InterPro" id="IPR054597">
    <property type="entry name" value="FeeM_cat"/>
</dbReference>
<sequence>MTPISGMSNFNQKLFGVMDRIEYRRIVSAEDFEDLSALRTKAYRRANMHVPSNGGLFIDEIDFDPQAYVFGIYCDEQLISSIRIHHVTPDHRVSPARNLFPEEVDRFLDSGMTLIDPVRQASDPDLFDDLPALPYLTLRVAILAIEYFKADRCLSFVPPRHVAFYKRVFGSKLVAGPLRNCKGYGIDFSLLAADIASELPRVYRRYPFFRSQPFERRMMFGPAEEQNQIPLTVIPTARYMLAA</sequence>
<gene>
    <name evidence="2" type="ORF">OQ273_00330</name>
</gene>